<dbReference type="InterPro" id="IPR001453">
    <property type="entry name" value="MoaB/Mog_dom"/>
</dbReference>
<organism evidence="11 12">
    <name type="scientific">Candidatus Methanoperedens nitratireducens</name>
    <dbReference type="NCBI Taxonomy" id="1392998"/>
    <lineage>
        <taxon>Archaea</taxon>
        <taxon>Methanobacteriati</taxon>
        <taxon>Methanobacteriota</taxon>
        <taxon>Stenosarchaea group</taxon>
        <taxon>Methanomicrobia</taxon>
        <taxon>Methanosarcinales</taxon>
        <taxon>ANME-2 cluster</taxon>
        <taxon>Candidatus Methanoperedentaceae</taxon>
        <taxon>Candidatus Methanoperedens</taxon>
    </lineage>
</organism>
<evidence type="ECO:0000256" key="6">
    <source>
        <dbReference type="ARBA" id="ARBA00022723"/>
    </source>
</evidence>
<dbReference type="Gene3D" id="2.40.340.10">
    <property type="entry name" value="MoeA, C-terminal, domain IV"/>
    <property type="match status" value="1"/>
</dbReference>
<dbReference type="STRING" id="1392998.ANME2D_02705"/>
<dbReference type="GO" id="GO:0046872">
    <property type="term" value="F:metal ion binding"/>
    <property type="evidence" value="ECO:0007669"/>
    <property type="project" value="UniProtKB-KW"/>
</dbReference>
<dbReference type="Proteomes" id="UP000218615">
    <property type="component" value="Unassembled WGS sequence"/>
</dbReference>
<dbReference type="NCBIfam" id="NF045515">
    <property type="entry name" value="Glp_gephyrin"/>
    <property type="match status" value="1"/>
</dbReference>
<evidence type="ECO:0000256" key="1">
    <source>
        <dbReference type="ARBA" id="ARBA00001946"/>
    </source>
</evidence>
<evidence type="ECO:0000256" key="9">
    <source>
        <dbReference type="ARBA" id="ARBA00047317"/>
    </source>
</evidence>
<evidence type="ECO:0000256" key="5">
    <source>
        <dbReference type="ARBA" id="ARBA00022679"/>
    </source>
</evidence>
<dbReference type="PROSITE" id="PS01079">
    <property type="entry name" value="MOCF_BIOSYNTHESIS_2"/>
    <property type="match status" value="1"/>
</dbReference>
<keyword evidence="5" id="KW-0808">Transferase</keyword>
<comment type="pathway">
    <text evidence="2">Cofactor biosynthesis; molybdopterin biosynthesis.</text>
</comment>
<keyword evidence="12" id="KW-1185">Reference proteome</keyword>
<dbReference type="InterPro" id="IPR005111">
    <property type="entry name" value="MoeA_C_domain_IV"/>
</dbReference>
<keyword evidence="7" id="KW-0460">Magnesium</keyword>
<dbReference type="InterPro" id="IPR008284">
    <property type="entry name" value="MoCF_biosynth_CS"/>
</dbReference>
<dbReference type="InterPro" id="IPR038987">
    <property type="entry name" value="MoeA-like"/>
</dbReference>
<accession>A0A284VTX1</accession>
<evidence type="ECO:0000256" key="7">
    <source>
        <dbReference type="ARBA" id="ARBA00022842"/>
    </source>
</evidence>
<comment type="catalytic activity">
    <reaction evidence="9">
        <text>adenylyl-molybdopterin + molybdate = Mo-molybdopterin + AMP + H(+)</text>
        <dbReference type="Rhea" id="RHEA:35047"/>
        <dbReference type="ChEBI" id="CHEBI:15378"/>
        <dbReference type="ChEBI" id="CHEBI:36264"/>
        <dbReference type="ChEBI" id="CHEBI:62727"/>
        <dbReference type="ChEBI" id="CHEBI:71302"/>
        <dbReference type="ChEBI" id="CHEBI:456215"/>
        <dbReference type="EC" id="2.10.1.1"/>
    </reaction>
</comment>
<dbReference type="SMART" id="SM00852">
    <property type="entry name" value="MoCF_biosynth"/>
    <property type="match status" value="1"/>
</dbReference>
<keyword evidence="6" id="KW-0479">Metal-binding</keyword>
<dbReference type="PANTHER" id="PTHR10192:SF5">
    <property type="entry name" value="GEPHYRIN"/>
    <property type="match status" value="1"/>
</dbReference>
<dbReference type="EC" id="2.10.1.1" evidence="3"/>
<dbReference type="InterPro" id="IPR036688">
    <property type="entry name" value="MoeA_C_domain_IV_sf"/>
</dbReference>
<dbReference type="GO" id="GO:0061599">
    <property type="term" value="F:molybdopterin molybdotransferase activity"/>
    <property type="evidence" value="ECO:0007669"/>
    <property type="project" value="UniProtKB-EC"/>
</dbReference>
<keyword evidence="4" id="KW-0500">Molybdenum</keyword>
<dbReference type="AlphaFoldDB" id="A0A284VTX1"/>
<proteinExistence type="predicted"/>
<dbReference type="GO" id="GO:0005737">
    <property type="term" value="C:cytoplasm"/>
    <property type="evidence" value="ECO:0007669"/>
    <property type="project" value="TreeGrafter"/>
</dbReference>
<dbReference type="SUPFAM" id="SSF53218">
    <property type="entry name" value="Molybdenum cofactor biosynthesis proteins"/>
    <property type="match status" value="1"/>
</dbReference>
<evidence type="ECO:0000313" key="12">
    <source>
        <dbReference type="Proteomes" id="UP000218615"/>
    </source>
</evidence>
<protein>
    <recommendedName>
        <fullName evidence="3">molybdopterin molybdotransferase</fullName>
        <ecNumber evidence="3">2.10.1.1</ecNumber>
    </recommendedName>
</protein>
<dbReference type="InterPro" id="IPR036425">
    <property type="entry name" value="MoaB/Mog-like_dom_sf"/>
</dbReference>
<evidence type="ECO:0000256" key="2">
    <source>
        <dbReference type="ARBA" id="ARBA00005046"/>
    </source>
</evidence>
<dbReference type="Pfam" id="PF03453">
    <property type="entry name" value="MoeA_N"/>
    <property type="match status" value="1"/>
</dbReference>
<evidence type="ECO:0000256" key="8">
    <source>
        <dbReference type="ARBA" id="ARBA00023150"/>
    </source>
</evidence>
<evidence type="ECO:0000259" key="10">
    <source>
        <dbReference type="SMART" id="SM00852"/>
    </source>
</evidence>
<reference evidence="12" key="1">
    <citation type="submission" date="2017-06" db="EMBL/GenBank/DDBJ databases">
        <authorList>
            <person name="Cremers G."/>
        </authorList>
    </citation>
    <scope>NUCLEOTIDE SEQUENCE [LARGE SCALE GENOMIC DNA]</scope>
</reference>
<dbReference type="EMBL" id="FZMP01000231">
    <property type="protein sequence ID" value="SNQ62659.1"/>
    <property type="molecule type" value="Genomic_DNA"/>
</dbReference>
<comment type="cofactor">
    <cofactor evidence="1">
        <name>Mg(2+)</name>
        <dbReference type="ChEBI" id="CHEBI:18420"/>
    </cofactor>
</comment>
<dbReference type="PANTHER" id="PTHR10192">
    <property type="entry name" value="MOLYBDOPTERIN BIOSYNTHESIS PROTEIN"/>
    <property type="match status" value="1"/>
</dbReference>
<dbReference type="Gene3D" id="2.170.190.11">
    <property type="entry name" value="Molybdopterin biosynthesis moea protein, domain 3"/>
    <property type="match status" value="1"/>
</dbReference>
<dbReference type="OrthoDB" id="31371at2157"/>
<evidence type="ECO:0000256" key="4">
    <source>
        <dbReference type="ARBA" id="ARBA00022505"/>
    </source>
</evidence>
<keyword evidence="8" id="KW-0501">Molybdenum cofactor biosynthesis</keyword>
<dbReference type="SUPFAM" id="SSF53850">
    <property type="entry name" value="Periplasmic binding protein-like II"/>
    <property type="match status" value="1"/>
</dbReference>
<dbReference type="Pfam" id="PF12727">
    <property type="entry name" value="PBP_like"/>
    <property type="match status" value="1"/>
</dbReference>
<feature type="domain" description="MoaB/Mog" evidence="10">
    <location>
        <begin position="184"/>
        <end position="321"/>
    </location>
</feature>
<dbReference type="InterPro" id="IPR024370">
    <property type="entry name" value="PBP_domain"/>
</dbReference>
<dbReference type="NCBIfam" id="TIGR00177">
    <property type="entry name" value="molyb_syn"/>
    <property type="match status" value="1"/>
</dbReference>
<dbReference type="RefSeq" id="WP_096207192.1">
    <property type="nucleotide sequence ID" value="NZ_FZMP01000231.1"/>
</dbReference>
<dbReference type="InterPro" id="IPR036135">
    <property type="entry name" value="MoeA_linker/N_sf"/>
</dbReference>
<dbReference type="GO" id="GO:0006777">
    <property type="term" value="P:Mo-molybdopterin cofactor biosynthetic process"/>
    <property type="evidence" value="ECO:0007669"/>
    <property type="project" value="UniProtKB-KW"/>
</dbReference>
<dbReference type="FunFam" id="3.40.980.10:FF:000004">
    <property type="entry name" value="Molybdopterin molybdenumtransferase"/>
    <property type="match status" value="1"/>
</dbReference>
<gene>
    <name evidence="11" type="ORF">MNV_810001</name>
</gene>
<name>A0A284VTX1_9EURY</name>
<dbReference type="CDD" id="cd00887">
    <property type="entry name" value="MoeA"/>
    <property type="match status" value="1"/>
</dbReference>
<dbReference type="Gene3D" id="3.90.105.10">
    <property type="entry name" value="Molybdopterin biosynthesis moea protein, domain 2"/>
    <property type="match status" value="1"/>
</dbReference>
<sequence>MRKEFRKLVTIDEANKIIESFDIQPGITEIKIEDSPGRVLAEDVVSEVDVPPFNRASMDGYAVHAADTYEAREDNPIRLKSVVSIPAGINPEIHVGRGEAAEIATGAVMPAGADAVVMVEYTRSDKDLLIFRPVSINENVMHAGSDIMVGERVLKKGTALSTREIGVLAATGRRAVKVYGLDVGIISTGNELEEPGSKLNEGKIYDINSFSVASAVKECGGNPIRYGIVRDDETEIKNVLKKAAERCDIILTSGSTSAGSGDVMYRIIEENGTVLAHGIDIKPGKPAVIGKVFGKPVFGLPGYPTSSLTIFNEFVAPLIRKITGEKEEKTHINAKMAVRVRSEGRSQLLPVGVIRGRVYPVEKGSGAITTLAEADGFIEIPSEVEMVEAGETVSVTLFGEVDIPDLLFVGSHCLGLDTLIDVASLKMRVINVGSSGGLSAIRNGTADIAGVHLLDESGEYNIPFLERFGIRDAVLVKGYLREQGLIVRKDSKISRFEDIIGARIINRNTGSGTRVLTDIKLREIALQRGISFEGLTENIDGYHTEAKTHSAIASAVKLGKADVGVGIRTVAELNGLDFIKIADEEYDFVIPPGLLESSGIKRFMEALRSQEFSEKLPPGLRTYERTGEIIRMPYSEIRK</sequence>
<dbReference type="InterPro" id="IPR005110">
    <property type="entry name" value="MoeA_linker/N"/>
</dbReference>
<dbReference type="Gene3D" id="3.40.190.10">
    <property type="entry name" value="Periplasmic binding protein-like II"/>
    <property type="match status" value="1"/>
</dbReference>
<dbReference type="NCBIfam" id="NF011068">
    <property type="entry name" value="PRK14498.1"/>
    <property type="match status" value="1"/>
</dbReference>
<evidence type="ECO:0000256" key="3">
    <source>
        <dbReference type="ARBA" id="ARBA00013269"/>
    </source>
</evidence>
<dbReference type="SUPFAM" id="SSF63867">
    <property type="entry name" value="MoeA C-terminal domain-like"/>
    <property type="match status" value="1"/>
</dbReference>
<dbReference type="Pfam" id="PF03454">
    <property type="entry name" value="MoeA_C"/>
    <property type="match status" value="1"/>
</dbReference>
<dbReference type="SUPFAM" id="SSF63882">
    <property type="entry name" value="MoeA N-terminal region -like"/>
    <property type="match status" value="1"/>
</dbReference>
<dbReference type="Gene3D" id="3.40.980.10">
    <property type="entry name" value="MoaB/Mog-like domain"/>
    <property type="match status" value="1"/>
</dbReference>
<dbReference type="Pfam" id="PF00994">
    <property type="entry name" value="MoCF_biosynth"/>
    <property type="match status" value="1"/>
</dbReference>
<dbReference type="UniPathway" id="UPA00344"/>
<evidence type="ECO:0000313" key="11">
    <source>
        <dbReference type="EMBL" id="SNQ62659.1"/>
    </source>
</evidence>